<dbReference type="GO" id="GO:0003700">
    <property type="term" value="F:DNA-binding transcription factor activity"/>
    <property type="evidence" value="ECO:0007669"/>
    <property type="project" value="InterPro"/>
</dbReference>
<dbReference type="SUPFAM" id="SSF46689">
    <property type="entry name" value="Homeodomain-like"/>
    <property type="match status" value="2"/>
</dbReference>
<keyword evidence="6" id="KW-1185">Reference proteome</keyword>
<dbReference type="PANTHER" id="PTHR46796:SF12">
    <property type="entry name" value="HTH-TYPE DNA-BINDING TRANSCRIPTIONAL ACTIVATOR EUTR"/>
    <property type="match status" value="1"/>
</dbReference>
<gene>
    <name evidence="5" type="ORF">SAMN06295900_101453</name>
</gene>
<evidence type="ECO:0000256" key="3">
    <source>
        <dbReference type="ARBA" id="ARBA00023163"/>
    </source>
</evidence>
<dbReference type="STRING" id="28094.SAMN06295900_101453"/>
<reference evidence="6" key="1">
    <citation type="submission" date="2017-04" db="EMBL/GenBank/DDBJ databases">
        <authorList>
            <person name="Varghese N."/>
            <person name="Submissions S."/>
        </authorList>
    </citation>
    <scope>NUCLEOTIDE SEQUENCE [LARGE SCALE GENOMIC DNA]</scope>
    <source>
        <strain evidence="6">Ballard 720</strain>
    </source>
</reference>
<dbReference type="Pfam" id="PF12833">
    <property type="entry name" value="HTH_18"/>
    <property type="match status" value="1"/>
</dbReference>
<dbReference type="PROSITE" id="PS00041">
    <property type="entry name" value="HTH_ARAC_FAMILY_1"/>
    <property type="match status" value="1"/>
</dbReference>
<dbReference type="PROSITE" id="PS01124">
    <property type="entry name" value="HTH_ARAC_FAMILY_2"/>
    <property type="match status" value="1"/>
</dbReference>
<dbReference type="SMART" id="SM00342">
    <property type="entry name" value="HTH_ARAC"/>
    <property type="match status" value="1"/>
</dbReference>
<evidence type="ECO:0000259" key="4">
    <source>
        <dbReference type="PROSITE" id="PS01124"/>
    </source>
</evidence>
<dbReference type="RefSeq" id="WP_085223851.1">
    <property type="nucleotide sequence ID" value="NZ_BSQD01000001.1"/>
</dbReference>
<dbReference type="GeneID" id="95549069"/>
<proteinExistence type="predicted"/>
<dbReference type="Proteomes" id="UP000192911">
    <property type="component" value="Unassembled WGS sequence"/>
</dbReference>
<keyword evidence="3" id="KW-0804">Transcription</keyword>
<dbReference type="PANTHER" id="PTHR46796">
    <property type="entry name" value="HTH-TYPE TRANSCRIPTIONAL ACTIVATOR RHAS-RELATED"/>
    <property type="match status" value="1"/>
</dbReference>
<dbReference type="InterPro" id="IPR009057">
    <property type="entry name" value="Homeodomain-like_sf"/>
</dbReference>
<dbReference type="GO" id="GO:0043565">
    <property type="term" value="F:sequence-specific DNA binding"/>
    <property type="evidence" value="ECO:0007669"/>
    <property type="project" value="InterPro"/>
</dbReference>
<evidence type="ECO:0000256" key="1">
    <source>
        <dbReference type="ARBA" id="ARBA00023015"/>
    </source>
</evidence>
<evidence type="ECO:0000313" key="5">
    <source>
        <dbReference type="EMBL" id="SME97438.1"/>
    </source>
</evidence>
<dbReference type="EMBL" id="FXAH01000001">
    <property type="protein sequence ID" value="SME97438.1"/>
    <property type="molecule type" value="Genomic_DNA"/>
</dbReference>
<keyword evidence="2" id="KW-0238">DNA-binding</keyword>
<dbReference type="InterPro" id="IPR018062">
    <property type="entry name" value="HTH_AraC-typ_CS"/>
</dbReference>
<evidence type="ECO:0000256" key="2">
    <source>
        <dbReference type="ARBA" id="ARBA00023125"/>
    </source>
</evidence>
<organism evidence="5 6">
    <name type="scientific">Trinickia caryophylli</name>
    <name type="common">Paraburkholderia caryophylli</name>
    <dbReference type="NCBI Taxonomy" id="28094"/>
    <lineage>
        <taxon>Bacteria</taxon>
        <taxon>Pseudomonadati</taxon>
        <taxon>Pseudomonadota</taxon>
        <taxon>Betaproteobacteria</taxon>
        <taxon>Burkholderiales</taxon>
        <taxon>Burkholderiaceae</taxon>
        <taxon>Trinickia</taxon>
    </lineage>
</organism>
<accession>A0A1X7CIT1</accession>
<name>A0A1X7CIT1_TRICW</name>
<feature type="domain" description="HTH araC/xylS-type" evidence="4">
    <location>
        <begin position="234"/>
        <end position="335"/>
    </location>
</feature>
<keyword evidence="1" id="KW-0805">Transcription regulation</keyword>
<dbReference type="InterPro" id="IPR018060">
    <property type="entry name" value="HTH_AraC"/>
</dbReference>
<sequence>MECIAPPYTASPGGPAGAPHACPPFALQRFVCDDVDALAESMSGWSLQMDQLAPGPFHGTVDHLRLAGMHLVRERVNRALLKRGTMAGETTSFSIPLETAGAGYCGGTALGDRMLLVSTGQALPELRTPDRHDIAVLTVPTAALEALASLDENDACPALSNEACLIRLGARRYEALKAFLLASFEAAEAVSPTPAHAQAGKTLHDALLFELADLVTAATGTVRLDPTARRRIVDRVRELVTAKPDEPLTVLDICRAVGTSRRKLQYCFEEMLGTHPAYYLRVLRLNAVRRELRRHSPATASVGDVAYRWGFPHLSRFANHYRHLFGELPSDTLKRPPR</sequence>
<dbReference type="OrthoDB" id="185346at2"/>
<evidence type="ECO:0000313" key="6">
    <source>
        <dbReference type="Proteomes" id="UP000192911"/>
    </source>
</evidence>
<dbReference type="InterPro" id="IPR050204">
    <property type="entry name" value="AraC_XylS_family_regulators"/>
</dbReference>
<dbReference type="Gene3D" id="1.10.10.60">
    <property type="entry name" value="Homeodomain-like"/>
    <property type="match status" value="1"/>
</dbReference>
<protein>
    <submittedName>
        <fullName evidence="5">Transcriptional regulator, AraC family</fullName>
    </submittedName>
</protein>
<dbReference type="AlphaFoldDB" id="A0A1X7CIT1"/>